<evidence type="ECO:0000313" key="2">
    <source>
        <dbReference type="EMBL" id="WDD99638.1"/>
    </source>
</evidence>
<dbReference type="Pfam" id="PF07366">
    <property type="entry name" value="SnoaL"/>
    <property type="match status" value="1"/>
</dbReference>
<accession>A0AAF0C474</accession>
<dbReference type="EMBL" id="CP059735">
    <property type="protein sequence ID" value="WDD99638.1"/>
    <property type="molecule type" value="Genomic_DNA"/>
</dbReference>
<keyword evidence="1" id="KW-0732">Signal</keyword>
<proteinExistence type="predicted"/>
<dbReference type="KEGG" id="tact:SG35_002900"/>
<dbReference type="InterPro" id="IPR009959">
    <property type="entry name" value="Cyclase_SnoaL-like"/>
</dbReference>
<reference evidence="2 3" key="2">
    <citation type="journal article" date="2022" name="Mar. Drugs">
        <title>Bioassay-Guided Fractionation Leads to the Detection of Cholic Acid Generated by the Rare Thalassomonas sp.</title>
        <authorList>
            <person name="Pheiffer F."/>
            <person name="Schneider Y.K."/>
            <person name="Hansen E.H."/>
            <person name="Andersen J.H."/>
            <person name="Isaksson J."/>
            <person name="Busche T."/>
            <person name="R C."/>
            <person name="Kalinowski J."/>
            <person name="Zyl L.V."/>
            <person name="Trindade M."/>
        </authorList>
    </citation>
    <scope>NUCLEOTIDE SEQUENCE [LARGE SCALE GENOMIC DNA]</scope>
    <source>
        <strain evidence="2 3">A5K-106</strain>
    </source>
</reference>
<keyword evidence="3" id="KW-1185">Reference proteome</keyword>
<dbReference type="Gene3D" id="3.10.450.50">
    <property type="match status" value="2"/>
</dbReference>
<feature type="chain" id="PRO_5042044824" evidence="1">
    <location>
        <begin position="21"/>
        <end position="292"/>
    </location>
</feature>
<reference evidence="2 3" key="1">
    <citation type="journal article" date="2015" name="Genome Announc.">
        <title>Draft Genome Sequences of Marine Isolates of Thalassomonas viridans and Thalassomonas actiniarum.</title>
        <authorList>
            <person name="Olonade I."/>
            <person name="van Zyl L.J."/>
            <person name="Trindade M."/>
        </authorList>
    </citation>
    <scope>NUCLEOTIDE SEQUENCE [LARGE SCALE GENOMIC DNA]</scope>
    <source>
        <strain evidence="2 3">A5K-106</strain>
    </source>
</reference>
<dbReference type="PANTHER" id="PTHR38436">
    <property type="entry name" value="POLYKETIDE CYCLASE SNOAL-LIKE DOMAIN"/>
    <property type="match status" value="1"/>
</dbReference>
<dbReference type="RefSeq" id="WP_053043321.1">
    <property type="nucleotide sequence ID" value="NZ_CP059735.1"/>
</dbReference>
<organism evidence="2 3">
    <name type="scientific">Thalassomonas actiniarum</name>
    <dbReference type="NCBI Taxonomy" id="485447"/>
    <lineage>
        <taxon>Bacteria</taxon>
        <taxon>Pseudomonadati</taxon>
        <taxon>Pseudomonadota</taxon>
        <taxon>Gammaproteobacteria</taxon>
        <taxon>Alteromonadales</taxon>
        <taxon>Colwelliaceae</taxon>
        <taxon>Thalassomonas</taxon>
    </lineage>
</organism>
<dbReference type="GO" id="GO:0030638">
    <property type="term" value="P:polyketide metabolic process"/>
    <property type="evidence" value="ECO:0007669"/>
    <property type="project" value="InterPro"/>
</dbReference>
<dbReference type="InterPro" id="IPR032710">
    <property type="entry name" value="NTF2-like_dom_sf"/>
</dbReference>
<name>A0AAF0C474_9GAMM</name>
<evidence type="ECO:0000313" key="3">
    <source>
        <dbReference type="Proteomes" id="UP000032568"/>
    </source>
</evidence>
<dbReference type="SUPFAM" id="SSF54427">
    <property type="entry name" value="NTF2-like"/>
    <property type="match status" value="2"/>
</dbReference>
<dbReference type="PROSITE" id="PS51257">
    <property type="entry name" value="PROKAR_LIPOPROTEIN"/>
    <property type="match status" value="1"/>
</dbReference>
<evidence type="ECO:0000256" key="1">
    <source>
        <dbReference type="SAM" id="SignalP"/>
    </source>
</evidence>
<dbReference type="Proteomes" id="UP000032568">
    <property type="component" value="Chromosome"/>
</dbReference>
<sequence length="292" mass="32570">MKMIKLLIPAFLLVSLFACNSDNDSKSPEVAGVDQPENPPQGPCVSVECQDSNQYAVEQIYTEIINGNNTQLVYSLYQEDFIQHNDAITAGLSGQQAYFNQLSSDNPDHVATIKHLVADGEYVAVHWHYSDTPENEFSGSAMVDLYKFSDGLISEQWNIAMLLGASTVSGNSVFSDLYVYQDAEVLMTEAMEDANKEMVTAFYLDLFNNQNIALIDELVDENYLQHNVWVPNGSAALRDFVSSRTLGGLEIFLSLAADDLVWTFSAGDNLTLVDLWRVDHDTGKIVEHWDLF</sequence>
<gene>
    <name evidence="2" type="ORF">SG35_002900</name>
</gene>
<dbReference type="AlphaFoldDB" id="A0AAF0C474"/>
<protein>
    <submittedName>
        <fullName evidence="2">Ester cyclase</fullName>
    </submittedName>
</protein>
<dbReference type="PANTHER" id="PTHR38436:SF1">
    <property type="entry name" value="ESTER CYCLASE"/>
    <property type="match status" value="1"/>
</dbReference>
<feature type="signal peptide" evidence="1">
    <location>
        <begin position="1"/>
        <end position="20"/>
    </location>
</feature>